<protein>
    <submittedName>
        <fullName evidence="1">Uncharacterized protein</fullName>
    </submittedName>
</protein>
<accession>A0ACC3D664</accession>
<sequence>MEALAAASSAAIRMEEPDTRNRLSHILATDPEPETPAPTIETPLKPQEAAPTNMEEDNANGELTPAGTKEDADMEQASTAKGRFSEIPIYTATTTTTRRNANG</sequence>
<name>A0ACC3D664_9PEZI</name>
<dbReference type="Proteomes" id="UP001186974">
    <property type="component" value="Unassembled WGS sequence"/>
</dbReference>
<reference evidence="1" key="1">
    <citation type="submission" date="2024-09" db="EMBL/GenBank/DDBJ databases">
        <title>Black Yeasts Isolated from many extreme environments.</title>
        <authorList>
            <person name="Coleine C."/>
            <person name="Stajich J.E."/>
            <person name="Selbmann L."/>
        </authorList>
    </citation>
    <scope>NUCLEOTIDE SEQUENCE</scope>
    <source>
        <strain evidence="1">CCFEE 5737</strain>
    </source>
</reference>
<feature type="non-terminal residue" evidence="1">
    <location>
        <position position="103"/>
    </location>
</feature>
<dbReference type="EMBL" id="JAWDJW010007378">
    <property type="protein sequence ID" value="KAK3062270.1"/>
    <property type="molecule type" value="Genomic_DNA"/>
</dbReference>
<organism evidence="1 2">
    <name type="scientific">Coniosporium uncinatum</name>
    <dbReference type="NCBI Taxonomy" id="93489"/>
    <lineage>
        <taxon>Eukaryota</taxon>
        <taxon>Fungi</taxon>
        <taxon>Dikarya</taxon>
        <taxon>Ascomycota</taxon>
        <taxon>Pezizomycotina</taxon>
        <taxon>Dothideomycetes</taxon>
        <taxon>Dothideomycetes incertae sedis</taxon>
        <taxon>Coniosporium</taxon>
    </lineage>
</organism>
<proteinExistence type="predicted"/>
<gene>
    <name evidence="1" type="ORF">LTS18_004465</name>
</gene>
<comment type="caution">
    <text evidence="1">The sequence shown here is derived from an EMBL/GenBank/DDBJ whole genome shotgun (WGS) entry which is preliminary data.</text>
</comment>
<evidence type="ECO:0000313" key="1">
    <source>
        <dbReference type="EMBL" id="KAK3062270.1"/>
    </source>
</evidence>
<evidence type="ECO:0000313" key="2">
    <source>
        <dbReference type="Proteomes" id="UP001186974"/>
    </source>
</evidence>
<keyword evidence="2" id="KW-1185">Reference proteome</keyword>